<sequence length="285" mass="30970">MLDSNVLVAEDFSAVGRMSMTAAISIFSGFGIQTAAIPTEILSTQSEGFGTPITTNNDDWIKKTIGHWNQITDLNLASAVVGYVGQPKTVKLLHDYLTTLKLKHVLVDPVMGDRGVMYDGFGDGYLDAIKQLIQAATVITPNVTELQLLSGNQLTDNASDAEVVRAIEACRQKNKLNARVVVTGIKRDAGIGCCFLSHGQLKWVSSPFVSGHFYGTGDLFSTLLCGYLNFGVSFETAVQRSVFGVYEAVSRTGQVSENKRKFGLDLTKTLNDVTKFTLGKDREEI</sequence>
<dbReference type="GO" id="GO:0016301">
    <property type="term" value="F:kinase activity"/>
    <property type="evidence" value="ECO:0007669"/>
    <property type="project" value="UniProtKB-KW"/>
</dbReference>
<reference evidence="7 8" key="1">
    <citation type="submission" date="2019-07" db="EMBL/GenBank/DDBJ databases">
        <title>Whole genome shotgun sequence of Lactobacillus diolivorans NBRC 107869.</title>
        <authorList>
            <person name="Hosoyama A."/>
            <person name="Uohara A."/>
            <person name="Ohji S."/>
            <person name="Ichikawa N."/>
        </authorList>
    </citation>
    <scope>NUCLEOTIDE SEQUENCE [LARGE SCALE GENOMIC DNA]</scope>
    <source>
        <strain evidence="7 8">NBRC 107869</strain>
    </source>
</reference>
<evidence type="ECO:0000313" key="8">
    <source>
        <dbReference type="Proteomes" id="UP000321409"/>
    </source>
</evidence>
<dbReference type="Proteomes" id="UP000321409">
    <property type="component" value="Unassembled WGS sequence"/>
</dbReference>
<evidence type="ECO:0000313" key="7">
    <source>
        <dbReference type="EMBL" id="GEP24955.1"/>
    </source>
</evidence>
<evidence type="ECO:0000256" key="1">
    <source>
        <dbReference type="ARBA" id="ARBA00012104"/>
    </source>
</evidence>
<evidence type="ECO:0000256" key="4">
    <source>
        <dbReference type="ARBA" id="ARBA00022777"/>
    </source>
</evidence>
<accession>A0ABQ0XGB7</accession>
<comment type="caution">
    <text evidence="7">The sequence shown here is derived from an EMBL/GenBank/DDBJ whole genome shotgun (WGS) entry which is preliminary data.</text>
</comment>
<dbReference type="PANTHER" id="PTHR10534">
    <property type="entry name" value="PYRIDOXAL KINASE"/>
    <property type="match status" value="1"/>
</dbReference>
<evidence type="ECO:0000259" key="6">
    <source>
        <dbReference type="Pfam" id="PF08543"/>
    </source>
</evidence>
<proteinExistence type="predicted"/>
<keyword evidence="5" id="KW-0067">ATP-binding</keyword>
<keyword evidence="2" id="KW-0808">Transferase</keyword>
<dbReference type="Pfam" id="PF08543">
    <property type="entry name" value="Phos_pyr_kin"/>
    <property type="match status" value="1"/>
</dbReference>
<dbReference type="RefSeq" id="WP_225427630.1">
    <property type="nucleotide sequence ID" value="NZ_BKAB01000060.1"/>
</dbReference>
<evidence type="ECO:0000256" key="3">
    <source>
        <dbReference type="ARBA" id="ARBA00022741"/>
    </source>
</evidence>
<dbReference type="InterPro" id="IPR004625">
    <property type="entry name" value="PyrdxlKinase"/>
</dbReference>
<evidence type="ECO:0000256" key="2">
    <source>
        <dbReference type="ARBA" id="ARBA00022679"/>
    </source>
</evidence>
<keyword evidence="3" id="KW-0547">Nucleotide-binding</keyword>
<evidence type="ECO:0000256" key="5">
    <source>
        <dbReference type="ARBA" id="ARBA00022840"/>
    </source>
</evidence>
<dbReference type="EC" id="2.7.1.35" evidence="1"/>
<name>A0ABQ0XGB7_9LACO</name>
<dbReference type="InterPro" id="IPR013749">
    <property type="entry name" value="PM/HMP-P_kinase-1"/>
</dbReference>
<dbReference type="PANTHER" id="PTHR10534:SF2">
    <property type="entry name" value="PYRIDOXAL KINASE"/>
    <property type="match status" value="1"/>
</dbReference>
<dbReference type="Gene3D" id="3.40.1190.20">
    <property type="match status" value="1"/>
</dbReference>
<feature type="domain" description="Pyridoxamine kinase/Phosphomethylpyrimidine kinase" evidence="6">
    <location>
        <begin position="25"/>
        <end position="256"/>
    </location>
</feature>
<dbReference type="InterPro" id="IPR029056">
    <property type="entry name" value="Ribokinase-like"/>
</dbReference>
<gene>
    <name evidence="7" type="primary">pdxK</name>
    <name evidence="7" type="ORF">LDI01_25480</name>
</gene>
<protein>
    <recommendedName>
        <fullName evidence="1">pyridoxal kinase</fullName>
        <ecNumber evidence="1">2.7.1.35</ecNumber>
    </recommendedName>
</protein>
<keyword evidence="8" id="KW-1185">Reference proteome</keyword>
<keyword evidence="4 7" id="KW-0418">Kinase</keyword>
<organism evidence="7 8">
    <name type="scientific">Lentilactobacillus diolivorans</name>
    <dbReference type="NCBI Taxonomy" id="179838"/>
    <lineage>
        <taxon>Bacteria</taxon>
        <taxon>Bacillati</taxon>
        <taxon>Bacillota</taxon>
        <taxon>Bacilli</taxon>
        <taxon>Lactobacillales</taxon>
        <taxon>Lactobacillaceae</taxon>
        <taxon>Lentilactobacillus</taxon>
    </lineage>
</organism>
<dbReference type="SUPFAM" id="SSF53613">
    <property type="entry name" value="Ribokinase-like"/>
    <property type="match status" value="1"/>
</dbReference>
<dbReference type="EMBL" id="BKAB01000060">
    <property type="protein sequence ID" value="GEP24955.1"/>
    <property type="molecule type" value="Genomic_DNA"/>
</dbReference>